<evidence type="ECO:0000256" key="1">
    <source>
        <dbReference type="SAM" id="Phobius"/>
    </source>
</evidence>
<dbReference type="SUPFAM" id="SSF56436">
    <property type="entry name" value="C-type lectin-like"/>
    <property type="match status" value="1"/>
</dbReference>
<feature type="signal peptide" evidence="2">
    <location>
        <begin position="1"/>
        <end position="19"/>
    </location>
</feature>
<keyword evidence="2" id="KW-0732">Signal</keyword>
<dbReference type="Proteomes" id="UP000242188">
    <property type="component" value="Unassembled WGS sequence"/>
</dbReference>
<feature type="transmembrane region" description="Helical" evidence="1">
    <location>
        <begin position="351"/>
        <end position="374"/>
    </location>
</feature>
<keyword evidence="1" id="KW-1133">Transmembrane helix</keyword>
<keyword evidence="1" id="KW-0472">Membrane</keyword>
<gene>
    <name evidence="3" type="ORF">KP79_PYT12467</name>
</gene>
<reference evidence="3 4" key="1">
    <citation type="journal article" date="2017" name="Nat. Ecol. Evol.">
        <title>Scallop genome provides insights into evolution of bilaterian karyotype and development.</title>
        <authorList>
            <person name="Wang S."/>
            <person name="Zhang J."/>
            <person name="Jiao W."/>
            <person name="Li J."/>
            <person name="Xun X."/>
            <person name="Sun Y."/>
            <person name="Guo X."/>
            <person name="Huan P."/>
            <person name="Dong B."/>
            <person name="Zhang L."/>
            <person name="Hu X."/>
            <person name="Sun X."/>
            <person name="Wang J."/>
            <person name="Zhao C."/>
            <person name="Wang Y."/>
            <person name="Wang D."/>
            <person name="Huang X."/>
            <person name="Wang R."/>
            <person name="Lv J."/>
            <person name="Li Y."/>
            <person name="Zhang Z."/>
            <person name="Liu B."/>
            <person name="Lu W."/>
            <person name="Hui Y."/>
            <person name="Liang J."/>
            <person name="Zhou Z."/>
            <person name="Hou R."/>
            <person name="Li X."/>
            <person name="Liu Y."/>
            <person name="Li H."/>
            <person name="Ning X."/>
            <person name="Lin Y."/>
            <person name="Zhao L."/>
            <person name="Xing Q."/>
            <person name="Dou J."/>
            <person name="Li Y."/>
            <person name="Mao J."/>
            <person name="Guo H."/>
            <person name="Dou H."/>
            <person name="Li T."/>
            <person name="Mu C."/>
            <person name="Jiang W."/>
            <person name="Fu Q."/>
            <person name="Fu X."/>
            <person name="Miao Y."/>
            <person name="Liu J."/>
            <person name="Yu Q."/>
            <person name="Li R."/>
            <person name="Liao H."/>
            <person name="Li X."/>
            <person name="Kong Y."/>
            <person name="Jiang Z."/>
            <person name="Chourrout D."/>
            <person name="Li R."/>
            <person name="Bao Z."/>
        </authorList>
    </citation>
    <scope>NUCLEOTIDE SEQUENCE [LARGE SCALE GENOMIC DNA]</scope>
    <source>
        <strain evidence="3 4">PY_sf001</strain>
    </source>
</reference>
<dbReference type="InterPro" id="IPR016187">
    <property type="entry name" value="CTDL_fold"/>
</dbReference>
<dbReference type="EMBL" id="NEDP02003345">
    <property type="protein sequence ID" value="OWF48923.1"/>
    <property type="molecule type" value="Genomic_DNA"/>
</dbReference>
<evidence type="ECO:0008006" key="5">
    <source>
        <dbReference type="Google" id="ProtNLM"/>
    </source>
</evidence>
<dbReference type="AlphaFoldDB" id="A0A210QJK4"/>
<sequence>MTINFVFVLFSILCTVAFCIVQKDVKILQGNFAWEDGFDQPGCDLLGMEFINVDLGDVRVQDWSETREGSSRSNAYWIGAYVQYSKWIRLRGCFFVEVQILKSIVGNANIRECTRYCNGSNFGLTSERCVCFDTLVETNEKDYCRAAKCPNNVDEFCGNVIAGRRSCVCVYKRVNLISDNDIGNCKTVMLNRRNGELQTKDCSETHTFLCRGSGNNEVDLYRQEKNWTDAGFACSREYEKHFFSRLNDYRNVPYGQHWIGIFRKETFQWGNVMNRAEGFHCVSVTVNTDGRLQKFVTNCDSRLPLLCERSRNVNTGFFFPSKRITTTKSDALTTTTHMYSNDTSPDLNVQWLVLGLVGGVVITLAIVSITVVILRCRKKRIEAEAIVNQAGDPNYGANYDQLNHNRENNPYTELRNNSVIYDYISTTDTNRDYVEIIEG</sequence>
<dbReference type="OrthoDB" id="10537442at2759"/>
<keyword evidence="1" id="KW-0812">Transmembrane</keyword>
<accession>A0A210QJK4</accession>
<feature type="chain" id="PRO_5012487868" description="WSC domain-containing protein" evidence="2">
    <location>
        <begin position="20"/>
        <end position="439"/>
    </location>
</feature>
<proteinExistence type="predicted"/>
<keyword evidence="4" id="KW-1185">Reference proteome</keyword>
<protein>
    <recommendedName>
        <fullName evidence="5">WSC domain-containing protein</fullName>
    </recommendedName>
</protein>
<evidence type="ECO:0000256" key="2">
    <source>
        <dbReference type="SAM" id="SignalP"/>
    </source>
</evidence>
<evidence type="ECO:0000313" key="3">
    <source>
        <dbReference type="EMBL" id="OWF48923.1"/>
    </source>
</evidence>
<name>A0A210QJK4_MIZYE</name>
<comment type="caution">
    <text evidence="3">The sequence shown here is derived from an EMBL/GenBank/DDBJ whole genome shotgun (WGS) entry which is preliminary data.</text>
</comment>
<evidence type="ECO:0000313" key="4">
    <source>
        <dbReference type="Proteomes" id="UP000242188"/>
    </source>
</evidence>
<organism evidence="3 4">
    <name type="scientific">Mizuhopecten yessoensis</name>
    <name type="common">Japanese scallop</name>
    <name type="synonym">Patinopecten yessoensis</name>
    <dbReference type="NCBI Taxonomy" id="6573"/>
    <lineage>
        <taxon>Eukaryota</taxon>
        <taxon>Metazoa</taxon>
        <taxon>Spiralia</taxon>
        <taxon>Lophotrochozoa</taxon>
        <taxon>Mollusca</taxon>
        <taxon>Bivalvia</taxon>
        <taxon>Autobranchia</taxon>
        <taxon>Pteriomorphia</taxon>
        <taxon>Pectinida</taxon>
        <taxon>Pectinoidea</taxon>
        <taxon>Pectinidae</taxon>
        <taxon>Mizuhopecten</taxon>
    </lineage>
</organism>